<name>A0A849HU85_9HYPH</name>
<comment type="caution">
    <text evidence="8">The sequence shown here is derived from an EMBL/GenBank/DDBJ whole genome shotgun (WGS) entry which is preliminary data.</text>
</comment>
<evidence type="ECO:0000313" key="9">
    <source>
        <dbReference type="Proteomes" id="UP000564885"/>
    </source>
</evidence>
<dbReference type="InterPro" id="IPR015813">
    <property type="entry name" value="Pyrv/PenolPyrv_kinase-like_dom"/>
</dbReference>
<evidence type="ECO:0000256" key="1">
    <source>
        <dbReference type="ARBA" id="ARBA00001946"/>
    </source>
</evidence>
<feature type="binding site" evidence="5">
    <location>
        <position position="69"/>
    </location>
    <ligand>
        <name>substrate</name>
    </ligand>
</feature>
<dbReference type="InterPro" id="IPR011206">
    <property type="entry name" value="Citrate_lyase_beta/mcl1/mcl2"/>
</dbReference>
<feature type="domain" description="HpcH/HpaI aldolase/citrate lyase" evidence="7">
    <location>
        <begin position="8"/>
        <end position="226"/>
    </location>
</feature>
<dbReference type="GO" id="GO:0016829">
    <property type="term" value="F:lyase activity"/>
    <property type="evidence" value="ECO:0007669"/>
    <property type="project" value="UniProtKB-KW"/>
</dbReference>
<gene>
    <name evidence="8" type="ORF">HJG44_01470</name>
</gene>
<sequence>MTAIRPRRSVLYMPGSNARAIEKARSLPADAVILDLEDAVAPEAKAAAREQVVASVKAGGFGRREVVIRVNGLDTPWGHDDLLAAASSGADAVLVPKVSDADAIGAVELALATARAPDALRVWAMIETPIAILHAEAIARAARHETGRLACFVLGTNDIAKETRARFVPGRWTMLPWLATVVVAARAHGLDVLDGVYNDLQDEAGFRAECEQGRDLGMDGKTLIHPNQIPAANEIFAPAPAEVEAARKIISAFDLPENRGRGVISLGGRMVERMHAEMAARTVALADAIASAR</sequence>
<dbReference type="EMBL" id="JABEPP010000001">
    <property type="protein sequence ID" value="NNM71066.1"/>
    <property type="molecule type" value="Genomic_DNA"/>
</dbReference>
<protein>
    <submittedName>
        <fullName evidence="8">CoA ester lyase</fullName>
    </submittedName>
</protein>
<keyword evidence="8" id="KW-0456">Lyase</keyword>
<dbReference type="GO" id="GO:0006107">
    <property type="term" value="P:oxaloacetate metabolic process"/>
    <property type="evidence" value="ECO:0007669"/>
    <property type="project" value="TreeGrafter"/>
</dbReference>
<dbReference type="Proteomes" id="UP000564885">
    <property type="component" value="Unassembled WGS sequence"/>
</dbReference>
<dbReference type="AlphaFoldDB" id="A0A849HU85"/>
<dbReference type="InterPro" id="IPR040442">
    <property type="entry name" value="Pyrv_kinase-like_dom_sf"/>
</dbReference>
<evidence type="ECO:0000256" key="5">
    <source>
        <dbReference type="PIRSR" id="PIRSR015582-1"/>
    </source>
</evidence>
<feature type="binding site" evidence="6">
    <location>
        <position position="158"/>
    </location>
    <ligand>
        <name>Mg(2+)</name>
        <dbReference type="ChEBI" id="CHEBI:18420"/>
    </ligand>
</feature>
<evidence type="ECO:0000259" key="7">
    <source>
        <dbReference type="Pfam" id="PF03328"/>
    </source>
</evidence>
<feature type="binding site" evidence="6">
    <location>
        <position position="127"/>
    </location>
    <ligand>
        <name>Mg(2+)</name>
        <dbReference type="ChEBI" id="CHEBI:18420"/>
    </ligand>
</feature>
<dbReference type="RefSeq" id="WP_171216570.1">
    <property type="nucleotide sequence ID" value="NZ_JABEPP010000001.1"/>
</dbReference>
<keyword evidence="9" id="KW-1185">Reference proteome</keyword>
<dbReference type="PANTHER" id="PTHR32308">
    <property type="entry name" value="LYASE BETA SUBUNIT, PUTATIVE (AFU_ORTHOLOGUE AFUA_4G13030)-RELATED"/>
    <property type="match status" value="1"/>
</dbReference>
<feature type="binding site" evidence="5">
    <location>
        <position position="127"/>
    </location>
    <ligand>
        <name>substrate</name>
    </ligand>
</feature>
<dbReference type="Gene3D" id="3.20.20.60">
    <property type="entry name" value="Phosphoenolpyruvate-binding domains"/>
    <property type="match status" value="1"/>
</dbReference>
<comment type="similarity">
    <text evidence="2">Belongs to the HpcH/HpaI aldolase family.</text>
</comment>
<dbReference type="SUPFAM" id="SSF51621">
    <property type="entry name" value="Phosphoenolpyruvate/pyruvate domain"/>
    <property type="match status" value="1"/>
</dbReference>
<organism evidence="8 9">
    <name type="scientific">Enterovirga aerilata</name>
    <dbReference type="NCBI Taxonomy" id="2730920"/>
    <lineage>
        <taxon>Bacteria</taxon>
        <taxon>Pseudomonadati</taxon>
        <taxon>Pseudomonadota</taxon>
        <taxon>Alphaproteobacteria</taxon>
        <taxon>Hyphomicrobiales</taxon>
        <taxon>Methylobacteriaceae</taxon>
        <taxon>Enterovirga</taxon>
    </lineage>
</organism>
<dbReference type="GO" id="GO:0000287">
    <property type="term" value="F:magnesium ion binding"/>
    <property type="evidence" value="ECO:0007669"/>
    <property type="project" value="TreeGrafter"/>
</dbReference>
<evidence type="ECO:0000256" key="4">
    <source>
        <dbReference type="ARBA" id="ARBA00022842"/>
    </source>
</evidence>
<evidence type="ECO:0000313" key="8">
    <source>
        <dbReference type="EMBL" id="NNM71066.1"/>
    </source>
</evidence>
<accession>A0A849HU85</accession>
<keyword evidence="3 6" id="KW-0479">Metal-binding</keyword>
<proteinExistence type="inferred from homology"/>
<evidence type="ECO:0000256" key="3">
    <source>
        <dbReference type="ARBA" id="ARBA00022723"/>
    </source>
</evidence>
<evidence type="ECO:0000256" key="2">
    <source>
        <dbReference type="ARBA" id="ARBA00005568"/>
    </source>
</evidence>
<evidence type="ECO:0000256" key="6">
    <source>
        <dbReference type="PIRSR" id="PIRSR015582-2"/>
    </source>
</evidence>
<keyword evidence="4 6" id="KW-0460">Magnesium</keyword>
<dbReference type="Pfam" id="PF03328">
    <property type="entry name" value="HpcH_HpaI"/>
    <property type="match status" value="1"/>
</dbReference>
<reference evidence="8 9" key="1">
    <citation type="submission" date="2020-04" db="EMBL/GenBank/DDBJ databases">
        <title>Enterovirga sp. isolate from soil.</title>
        <authorList>
            <person name="Chea S."/>
            <person name="Kim D.-U."/>
        </authorList>
    </citation>
    <scope>NUCLEOTIDE SEQUENCE [LARGE SCALE GENOMIC DNA]</scope>
    <source>
        <strain evidence="8 9">DB1703</strain>
    </source>
</reference>
<dbReference type="InterPro" id="IPR005000">
    <property type="entry name" value="Aldolase/citrate-lyase_domain"/>
</dbReference>
<comment type="cofactor">
    <cofactor evidence="1">
        <name>Mg(2+)</name>
        <dbReference type="ChEBI" id="CHEBI:18420"/>
    </cofactor>
</comment>
<dbReference type="PANTHER" id="PTHR32308:SF10">
    <property type="entry name" value="CITRATE LYASE SUBUNIT BETA"/>
    <property type="match status" value="1"/>
</dbReference>
<dbReference type="PIRSF" id="PIRSF015582">
    <property type="entry name" value="Cit_lyase_B"/>
    <property type="match status" value="1"/>
</dbReference>